<accession>A0A371IB93</accession>
<name>A0A371IB93_MUCPR</name>
<dbReference type="AlphaFoldDB" id="A0A371IB93"/>
<protein>
    <submittedName>
        <fullName evidence="1">Uncharacterized protein</fullName>
    </submittedName>
</protein>
<feature type="non-terminal residue" evidence="1">
    <location>
        <position position="1"/>
    </location>
</feature>
<organism evidence="1 2">
    <name type="scientific">Mucuna pruriens</name>
    <name type="common">Velvet bean</name>
    <name type="synonym">Dolichos pruriens</name>
    <dbReference type="NCBI Taxonomy" id="157652"/>
    <lineage>
        <taxon>Eukaryota</taxon>
        <taxon>Viridiplantae</taxon>
        <taxon>Streptophyta</taxon>
        <taxon>Embryophyta</taxon>
        <taxon>Tracheophyta</taxon>
        <taxon>Spermatophyta</taxon>
        <taxon>Magnoliopsida</taxon>
        <taxon>eudicotyledons</taxon>
        <taxon>Gunneridae</taxon>
        <taxon>Pentapetalae</taxon>
        <taxon>rosids</taxon>
        <taxon>fabids</taxon>
        <taxon>Fabales</taxon>
        <taxon>Fabaceae</taxon>
        <taxon>Papilionoideae</taxon>
        <taxon>50 kb inversion clade</taxon>
        <taxon>NPAAA clade</taxon>
        <taxon>indigoferoid/millettioid clade</taxon>
        <taxon>Phaseoleae</taxon>
        <taxon>Mucuna</taxon>
    </lineage>
</organism>
<sequence length="75" mass="8474">MKVVEGTAGEEREMEHLTHKSDFVATLDRASNIKSTLHPLIQPIFRPHVTCESVWFEARALYITTLNTSMACVTI</sequence>
<reference evidence="1" key="1">
    <citation type="submission" date="2018-05" db="EMBL/GenBank/DDBJ databases">
        <title>Draft genome of Mucuna pruriens seed.</title>
        <authorList>
            <person name="Nnadi N.E."/>
            <person name="Vos R."/>
            <person name="Hasami M.H."/>
            <person name="Devisetty U.K."/>
            <person name="Aguiy J.C."/>
        </authorList>
    </citation>
    <scope>NUCLEOTIDE SEQUENCE [LARGE SCALE GENOMIC DNA]</scope>
    <source>
        <strain evidence="1">JCA_2017</strain>
    </source>
</reference>
<evidence type="ECO:0000313" key="1">
    <source>
        <dbReference type="EMBL" id="RDY12312.1"/>
    </source>
</evidence>
<keyword evidence="2" id="KW-1185">Reference proteome</keyword>
<comment type="caution">
    <text evidence="1">The sequence shown here is derived from an EMBL/GenBank/DDBJ whole genome shotgun (WGS) entry which is preliminary data.</text>
</comment>
<dbReference type="Proteomes" id="UP000257109">
    <property type="component" value="Unassembled WGS sequence"/>
</dbReference>
<evidence type="ECO:0000313" key="2">
    <source>
        <dbReference type="Proteomes" id="UP000257109"/>
    </source>
</evidence>
<dbReference type="EMBL" id="QJKJ01000493">
    <property type="protein sequence ID" value="RDY12312.1"/>
    <property type="molecule type" value="Genomic_DNA"/>
</dbReference>
<proteinExistence type="predicted"/>
<gene>
    <name evidence="1" type="ORF">CR513_02918</name>
</gene>